<dbReference type="PANTHER" id="PTHR11432:SF3">
    <property type="entry name" value="NADH-UBIQUINONE OXIDOREDUCTASE CHAIN 1"/>
    <property type="match status" value="1"/>
</dbReference>
<dbReference type="PANTHER" id="PTHR11432">
    <property type="entry name" value="NADH DEHYDROGENASE SUBUNIT 1"/>
    <property type="match status" value="1"/>
</dbReference>
<keyword evidence="9 13" id="KW-0830">Ubiquinone</keyword>
<evidence type="ECO:0000313" key="15">
    <source>
        <dbReference type="EMBL" id="AIW06141.1"/>
    </source>
</evidence>
<feature type="transmembrane region" description="Helical" evidence="14">
    <location>
        <begin position="79"/>
        <end position="99"/>
    </location>
</feature>
<evidence type="ECO:0000256" key="14">
    <source>
        <dbReference type="SAM" id="Phobius"/>
    </source>
</evidence>
<keyword evidence="5" id="KW-0813">Transport</keyword>
<dbReference type="EC" id="7.1.1.2" evidence="13"/>
<dbReference type="InterPro" id="IPR001694">
    <property type="entry name" value="NADH_UbQ_OxRdtase_su1/FPO"/>
</dbReference>
<keyword evidence="8 14" id="KW-1133">Transmembrane helix</keyword>
<keyword evidence="7" id="KW-0999">Mitochondrion inner membrane</keyword>
<evidence type="ECO:0000256" key="4">
    <source>
        <dbReference type="ARBA" id="ARBA00021009"/>
    </source>
</evidence>
<keyword evidence="11 14" id="KW-0472">Membrane</keyword>
<dbReference type="InterPro" id="IPR018086">
    <property type="entry name" value="NADH_UbQ_OxRdtase_su1_CS"/>
</dbReference>
<feature type="transmembrane region" description="Helical" evidence="14">
    <location>
        <begin position="230"/>
        <end position="250"/>
    </location>
</feature>
<keyword evidence="12" id="KW-0520">NAD</keyword>
<evidence type="ECO:0000256" key="8">
    <source>
        <dbReference type="ARBA" id="ARBA00022989"/>
    </source>
</evidence>
<evidence type="ECO:0000256" key="3">
    <source>
        <dbReference type="ARBA" id="ARBA00010535"/>
    </source>
</evidence>
<dbReference type="GO" id="GO:0003954">
    <property type="term" value="F:NADH dehydrogenase activity"/>
    <property type="evidence" value="ECO:0007669"/>
    <property type="project" value="TreeGrafter"/>
</dbReference>
<dbReference type="GO" id="GO:0009060">
    <property type="term" value="P:aerobic respiration"/>
    <property type="evidence" value="ECO:0007669"/>
    <property type="project" value="TreeGrafter"/>
</dbReference>
<dbReference type="AlphaFoldDB" id="A0A0A0S0Y5"/>
<proteinExistence type="inferred from homology"/>
<geneLocation type="mitochondrion" evidence="15"/>
<keyword evidence="10 13" id="KW-0496">Mitochondrion</keyword>
<feature type="transmembrane region" description="Helical" evidence="14">
    <location>
        <begin position="182"/>
        <end position="201"/>
    </location>
</feature>
<comment type="catalytic activity">
    <reaction evidence="13">
        <text>a ubiquinone + NADH + 5 H(+)(in) = a ubiquinol + NAD(+) + 4 H(+)(out)</text>
        <dbReference type="Rhea" id="RHEA:29091"/>
        <dbReference type="Rhea" id="RHEA-COMP:9565"/>
        <dbReference type="Rhea" id="RHEA-COMP:9566"/>
        <dbReference type="ChEBI" id="CHEBI:15378"/>
        <dbReference type="ChEBI" id="CHEBI:16389"/>
        <dbReference type="ChEBI" id="CHEBI:17976"/>
        <dbReference type="ChEBI" id="CHEBI:57540"/>
        <dbReference type="ChEBI" id="CHEBI:57945"/>
        <dbReference type="EC" id="7.1.1.2"/>
    </reaction>
</comment>
<feature type="transmembrane region" description="Helical" evidence="14">
    <location>
        <begin position="9"/>
        <end position="30"/>
    </location>
</feature>
<dbReference type="GO" id="GO:0008137">
    <property type="term" value="F:NADH dehydrogenase (ubiquinone) activity"/>
    <property type="evidence" value="ECO:0007669"/>
    <property type="project" value="UniProtKB-EC"/>
</dbReference>
<gene>
    <name evidence="15" type="primary">ND1</name>
</gene>
<dbReference type="PROSITE" id="PS00667">
    <property type="entry name" value="COMPLEX1_ND1_1"/>
    <property type="match status" value="1"/>
</dbReference>
<evidence type="ECO:0000256" key="11">
    <source>
        <dbReference type="ARBA" id="ARBA00023136"/>
    </source>
</evidence>
<evidence type="ECO:0000256" key="7">
    <source>
        <dbReference type="ARBA" id="ARBA00022792"/>
    </source>
</evidence>
<keyword evidence="6 12" id="KW-0812">Transmembrane</keyword>
<dbReference type="PROSITE" id="PS00668">
    <property type="entry name" value="COMPLEX1_ND1_2"/>
    <property type="match status" value="1"/>
</dbReference>
<evidence type="ECO:0000256" key="2">
    <source>
        <dbReference type="ARBA" id="ARBA00004448"/>
    </source>
</evidence>
<evidence type="ECO:0000256" key="12">
    <source>
        <dbReference type="RuleBase" id="RU000471"/>
    </source>
</evidence>
<sequence>MIFISIKDLFFLLIYYLLIIVGILISVAFLVVLERKMLGYIQFRKGPNKVFWGGLFQPFSDAVKLFIKENISLMKANTWFYYMSPMIGFFLSLIFLLGFPLSINMFSMNLYLFYMMSCMSLNIYVILLSSWSSNSNYSMLGGMRSISQSLSYEVVMFLIFFIMFFYVESFKLIDFFMYQENLGFFLINNFMFFILFIVMIAELNRMPFDFIEGESELVSGFNVEYMSGSFTLIFLAEYMMILNMGILFIYLFWGKFLLSIFSLMFVLVFSMMMILIRGSFPRLRYDNLMYFCWYNVLSMVMMILLSIFLMKFFLYLNL</sequence>
<feature type="transmembrane region" description="Helical" evidence="14">
    <location>
        <begin position="288"/>
        <end position="316"/>
    </location>
</feature>
<reference evidence="15" key="1">
    <citation type="journal article" date="2014" name="Nucleic Acids Res.">
        <title>Multiplex sequencing of pooled mitochondrial genomes-a crucial step toward biodiversity analysis using mito-metagenomics.</title>
        <authorList>
            <person name="Tang M."/>
            <person name="Tan M."/>
            <person name="Meng G."/>
            <person name="Yang S."/>
            <person name="Su X."/>
            <person name="Liu S."/>
            <person name="Song W."/>
            <person name="Li Y."/>
            <person name="Wu Q."/>
            <person name="Zhang A."/>
            <person name="Zhou X."/>
        </authorList>
    </citation>
    <scope>NUCLEOTIDE SEQUENCE</scope>
    <source>
        <strain evidence="15">CL117</strain>
    </source>
</reference>
<comment type="function">
    <text evidence="1">Core subunit of the mitochondrial membrane respiratory chain NADH dehydrogenase (Complex I) that is believed to belong to the minimal assembly required for catalysis. Complex I functions in the transfer of electrons from NADH to the respiratory chain. The immediate electron acceptor for the enzyme is believed to be ubiquinone.</text>
</comment>
<comment type="subcellular location">
    <subcellularLocation>
        <location evidence="2 12">Mitochondrion inner membrane</location>
        <topology evidence="2 12">Multi-pass membrane protein</topology>
    </subcellularLocation>
</comment>
<comment type="similarity">
    <text evidence="3 12">Belongs to the complex I subunit 1 family.</text>
</comment>
<organism evidence="15">
    <name type="scientific">Vespidae sp. MT-2014</name>
    <dbReference type="NCBI Taxonomy" id="1560025"/>
    <lineage>
        <taxon>Eukaryota</taxon>
        <taxon>Metazoa</taxon>
        <taxon>Ecdysozoa</taxon>
        <taxon>Arthropoda</taxon>
        <taxon>Hexapoda</taxon>
        <taxon>Insecta</taxon>
        <taxon>Pterygota</taxon>
        <taxon>Neoptera</taxon>
        <taxon>Endopterygota</taxon>
        <taxon>Hymenoptera</taxon>
        <taxon>Apocrita</taxon>
        <taxon>Aculeata</taxon>
        <taxon>Vespoidea</taxon>
        <taxon>Vespidae</taxon>
    </lineage>
</organism>
<dbReference type="Pfam" id="PF00146">
    <property type="entry name" value="NADHdh"/>
    <property type="match status" value="1"/>
</dbReference>
<evidence type="ECO:0000256" key="10">
    <source>
        <dbReference type="ARBA" id="ARBA00023128"/>
    </source>
</evidence>
<accession>A0A0A0S0Y5</accession>
<feature type="transmembrane region" description="Helical" evidence="14">
    <location>
        <begin position="111"/>
        <end position="129"/>
    </location>
</feature>
<name>A0A0A0S0Y5_9HYME</name>
<dbReference type="GO" id="GO:0005743">
    <property type="term" value="C:mitochondrial inner membrane"/>
    <property type="evidence" value="ECO:0007669"/>
    <property type="project" value="UniProtKB-SubCell"/>
</dbReference>
<feature type="transmembrane region" description="Helical" evidence="14">
    <location>
        <begin position="150"/>
        <end position="167"/>
    </location>
</feature>
<dbReference type="EMBL" id="KM244667">
    <property type="protein sequence ID" value="AIW06141.1"/>
    <property type="molecule type" value="Genomic_DNA"/>
</dbReference>
<evidence type="ECO:0000256" key="5">
    <source>
        <dbReference type="ARBA" id="ARBA00022448"/>
    </source>
</evidence>
<evidence type="ECO:0000256" key="6">
    <source>
        <dbReference type="ARBA" id="ARBA00022692"/>
    </source>
</evidence>
<evidence type="ECO:0000256" key="1">
    <source>
        <dbReference type="ARBA" id="ARBA00003257"/>
    </source>
</evidence>
<feature type="transmembrane region" description="Helical" evidence="14">
    <location>
        <begin position="256"/>
        <end position="276"/>
    </location>
</feature>
<protein>
    <recommendedName>
        <fullName evidence="4 13">NADH-ubiquinone oxidoreductase chain 1</fullName>
        <ecNumber evidence="13">7.1.1.2</ecNumber>
    </recommendedName>
</protein>
<evidence type="ECO:0000256" key="13">
    <source>
        <dbReference type="RuleBase" id="RU000473"/>
    </source>
</evidence>
<evidence type="ECO:0000256" key="9">
    <source>
        <dbReference type="ARBA" id="ARBA00023075"/>
    </source>
</evidence>